<keyword evidence="3" id="KW-1185">Reference proteome</keyword>
<protein>
    <recommendedName>
        <fullName evidence="4">SdpI family protein</fullName>
    </recommendedName>
</protein>
<accession>A0A7D7KYB2</accession>
<proteinExistence type="predicted"/>
<keyword evidence="1" id="KW-0472">Membrane</keyword>
<dbReference type="InterPro" id="IPR025962">
    <property type="entry name" value="SdpI/YhfL"/>
</dbReference>
<gene>
    <name evidence="2" type="ORF">CIB50_0000526</name>
</gene>
<organism evidence="2 3">
    <name type="scientific">Kocuria varians</name>
    <name type="common">Micrococcus varians</name>
    <dbReference type="NCBI Taxonomy" id="1272"/>
    <lineage>
        <taxon>Bacteria</taxon>
        <taxon>Bacillati</taxon>
        <taxon>Actinomycetota</taxon>
        <taxon>Actinomycetes</taxon>
        <taxon>Micrococcales</taxon>
        <taxon>Micrococcaceae</taxon>
        <taxon>Kocuria</taxon>
    </lineage>
</organism>
<reference evidence="3" key="1">
    <citation type="submission" date="2017-08" db="EMBL/GenBank/DDBJ databases">
        <title>Draft Genome Sequence of Kocuria varians 80.</title>
        <authorList>
            <person name="Minaev M."/>
            <person name="Kurbakov K.A."/>
            <person name="Solodovnikova G.I."/>
            <person name="Kuznetsova O.A."/>
            <person name="Lisitsyn A.B."/>
        </authorList>
    </citation>
    <scope>NUCLEOTIDE SEQUENCE [LARGE SCALE GENOMIC DNA]</scope>
    <source>
        <strain evidence="3">80</strain>
    </source>
</reference>
<dbReference type="Pfam" id="PF13630">
    <property type="entry name" value="SdpI"/>
    <property type="match status" value="1"/>
</dbReference>
<keyword evidence="1" id="KW-1133">Transmembrane helix</keyword>
<evidence type="ECO:0000313" key="3">
    <source>
        <dbReference type="Proteomes" id="UP000216825"/>
    </source>
</evidence>
<evidence type="ECO:0000256" key="1">
    <source>
        <dbReference type="SAM" id="Phobius"/>
    </source>
</evidence>
<keyword evidence="1" id="KW-0812">Transmembrane</keyword>
<sequence>MGSLIGIVMSVVVLGVIFVVTRAGATGDMARNGAVGIRIKATRRSEEAWHAGHAAALPVVRTACVVLLLVDLICLVLVFAAPESVTPWLGVIPLAGILVATVPIMRAARKGADSAPSNI</sequence>
<evidence type="ECO:0000313" key="2">
    <source>
        <dbReference type="EMBL" id="QMS55833.1"/>
    </source>
</evidence>
<feature type="transmembrane region" description="Helical" evidence="1">
    <location>
        <begin position="87"/>
        <end position="105"/>
    </location>
</feature>
<name>A0A7D7KYB2_KOCVA</name>
<feature type="transmembrane region" description="Helical" evidence="1">
    <location>
        <begin position="6"/>
        <end position="25"/>
    </location>
</feature>
<dbReference type="AlphaFoldDB" id="A0A7D7KYB2"/>
<dbReference type="EMBL" id="CP059343">
    <property type="protein sequence ID" value="QMS55833.1"/>
    <property type="molecule type" value="Genomic_DNA"/>
</dbReference>
<dbReference type="Proteomes" id="UP000216825">
    <property type="component" value="Chromosome"/>
</dbReference>
<evidence type="ECO:0008006" key="4">
    <source>
        <dbReference type="Google" id="ProtNLM"/>
    </source>
</evidence>
<feature type="transmembrane region" description="Helical" evidence="1">
    <location>
        <begin position="59"/>
        <end position="81"/>
    </location>
</feature>
<dbReference type="KEGG" id="kvr:CIB50_0000526"/>
<reference evidence="2 3" key="2">
    <citation type="submission" date="2020-07" db="EMBL/GenBank/DDBJ databases">
        <title>Genome of starter culture bacteria Kocuria salsicia reveals its technological properties and safety for usage in meat industry.</title>
        <authorList>
            <person name="Michael M."/>
            <person name="Konstantin K."/>
            <person name="Evgenii K."/>
            <person name="Galina S."/>
            <person name="Oksana K."/>
            <person name="Andrei L."/>
        </authorList>
    </citation>
    <scope>NUCLEOTIDE SEQUENCE [LARGE SCALE GENOMIC DNA]</scope>
    <source>
        <strain evidence="2 3">80</strain>
    </source>
</reference>